<organism evidence="1 2">
    <name type="scientific">Collimonas rhizosphaerae</name>
    <dbReference type="NCBI Taxonomy" id="3126357"/>
    <lineage>
        <taxon>Bacteria</taxon>
        <taxon>Pseudomonadati</taxon>
        <taxon>Pseudomonadota</taxon>
        <taxon>Betaproteobacteria</taxon>
        <taxon>Burkholderiales</taxon>
        <taxon>Oxalobacteraceae</taxon>
        <taxon>Collimonas</taxon>
    </lineage>
</organism>
<evidence type="ECO:0000313" key="2">
    <source>
        <dbReference type="Proteomes" id="UP001495910"/>
    </source>
</evidence>
<sequence length="110" mass="12372">MPGAPLSRRSRVSAIFPARSALLFPRGGKSMFLPGREIFIFRHWAKEIAMVRLTEATVIFKGLAYEFDSTGEAEEFKKRLEAGGDPKRYADAFKCIDIYASPAKREVEEA</sequence>
<evidence type="ECO:0008006" key="3">
    <source>
        <dbReference type="Google" id="ProtNLM"/>
    </source>
</evidence>
<accession>A0ABU9PQF0</accession>
<keyword evidence="2" id="KW-1185">Reference proteome</keyword>
<gene>
    <name evidence="1" type="ORF">V8G57_02325</name>
</gene>
<dbReference type="Proteomes" id="UP001495910">
    <property type="component" value="Unassembled WGS sequence"/>
</dbReference>
<reference evidence="1 2" key="1">
    <citation type="submission" date="2024-02" db="EMBL/GenBank/DDBJ databases">
        <title>Draft genome sequence of Collimonas sp. strain H4R21, an effective mineral-weathering bacterial strain isolated from the beech rhizosphere.</title>
        <authorList>
            <person name="Morin E."/>
            <person name="Uroz S."/>
            <person name="Leveau J.H.J."/>
            <person name="Kumar R."/>
            <person name="Rey M.W."/>
            <person name="Pham J."/>
        </authorList>
    </citation>
    <scope>NUCLEOTIDE SEQUENCE [LARGE SCALE GENOMIC DNA]</scope>
    <source>
        <strain evidence="1 2">H4R21</strain>
    </source>
</reference>
<dbReference type="RefSeq" id="WP_342828021.1">
    <property type="nucleotide sequence ID" value="NZ_JBANDC010000001.1"/>
</dbReference>
<protein>
    <recommendedName>
        <fullName evidence="3">KTSC domain-containing protein</fullName>
    </recommendedName>
</protein>
<proteinExistence type="predicted"/>
<evidence type="ECO:0000313" key="1">
    <source>
        <dbReference type="EMBL" id="MEM4986215.1"/>
    </source>
</evidence>
<comment type="caution">
    <text evidence="1">The sequence shown here is derived from an EMBL/GenBank/DDBJ whole genome shotgun (WGS) entry which is preliminary data.</text>
</comment>
<dbReference type="EMBL" id="JBANDC010000001">
    <property type="protein sequence ID" value="MEM4986215.1"/>
    <property type="molecule type" value="Genomic_DNA"/>
</dbReference>
<name>A0ABU9PQF0_9BURK</name>